<dbReference type="InterPro" id="IPR020845">
    <property type="entry name" value="AMP-binding_CS"/>
</dbReference>
<dbReference type="Pfam" id="PF00668">
    <property type="entry name" value="Condensation"/>
    <property type="match status" value="1"/>
</dbReference>
<dbReference type="GO" id="GO:0044550">
    <property type="term" value="P:secondary metabolite biosynthetic process"/>
    <property type="evidence" value="ECO:0007669"/>
    <property type="project" value="TreeGrafter"/>
</dbReference>
<dbReference type="InterPro" id="IPR023213">
    <property type="entry name" value="CAT-like_dom_sf"/>
</dbReference>
<dbReference type="Gene3D" id="3.30.559.10">
    <property type="entry name" value="Chloramphenicol acetyltransferase-like domain"/>
    <property type="match status" value="1"/>
</dbReference>
<evidence type="ECO:0000259" key="2">
    <source>
        <dbReference type="PROSITE" id="PS50075"/>
    </source>
</evidence>
<dbReference type="Gene3D" id="3.30.559.30">
    <property type="entry name" value="Nonribosomal peptide synthetase, condensation domain"/>
    <property type="match status" value="1"/>
</dbReference>
<dbReference type="Gene3D" id="3.40.50.12780">
    <property type="entry name" value="N-terminal domain of ligase-like"/>
    <property type="match status" value="2"/>
</dbReference>
<dbReference type="InterPro" id="IPR045851">
    <property type="entry name" value="AMP-bd_C_sf"/>
</dbReference>
<dbReference type="InterPro" id="IPR000873">
    <property type="entry name" value="AMP-dep_synth/lig_dom"/>
</dbReference>
<feature type="compositionally biased region" description="Basic residues" evidence="1">
    <location>
        <begin position="1770"/>
        <end position="1787"/>
    </location>
</feature>
<proteinExistence type="predicted"/>
<accession>A0A0F6A6T5</accession>
<reference evidence="3 4" key="1">
    <citation type="journal article" date="2015" name="BMC Genomics">
        <title>Genome mining reveals unlocked bioactive potential of marine Gram-negative bacteria.</title>
        <authorList>
            <person name="Machado H."/>
            <person name="Sonnenschein E.C."/>
            <person name="Melchiorsen J."/>
            <person name="Gram L."/>
        </authorList>
    </citation>
    <scope>NUCLEOTIDE SEQUENCE [LARGE SCALE GENOMIC DNA]</scope>
    <source>
        <strain evidence="3 4">S4054</strain>
    </source>
</reference>
<name>A0A0F6A6T5_9GAMM</name>
<evidence type="ECO:0000313" key="4">
    <source>
        <dbReference type="Proteomes" id="UP000033434"/>
    </source>
</evidence>
<dbReference type="SUPFAM" id="SSF52777">
    <property type="entry name" value="CoA-dependent acyltransferases"/>
    <property type="match status" value="2"/>
</dbReference>
<dbReference type="InterPro" id="IPR041464">
    <property type="entry name" value="TubC_N"/>
</dbReference>
<dbReference type="InterPro" id="IPR036736">
    <property type="entry name" value="ACP-like_sf"/>
</dbReference>
<dbReference type="SUPFAM" id="SSF51679">
    <property type="entry name" value="Bacterial luciferase-like"/>
    <property type="match status" value="1"/>
</dbReference>
<dbReference type="NCBIfam" id="TIGR01444">
    <property type="entry name" value="fkbM_fam"/>
    <property type="match status" value="1"/>
</dbReference>
<gene>
    <name evidence="3" type="ORF">N479_22185</name>
</gene>
<comment type="caution">
    <text evidence="3">The sequence shown here is derived from an EMBL/GenBank/DDBJ whole genome shotgun (WGS) entry which is preliminary data.</text>
</comment>
<dbReference type="InterPro" id="IPR044894">
    <property type="entry name" value="TubC_N_sf"/>
</dbReference>
<dbReference type="SUPFAM" id="SSF53335">
    <property type="entry name" value="S-adenosyl-L-methionine-dependent methyltransferases"/>
    <property type="match status" value="1"/>
</dbReference>
<dbReference type="SUPFAM" id="SSF56801">
    <property type="entry name" value="Acetyl-CoA synthetase-like"/>
    <property type="match status" value="2"/>
</dbReference>
<evidence type="ECO:0000313" key="3">
    <source>
        <dbReference type="EMBL" id="KKE81561.1"/>
    </source>
</evidence>
<dbReference type="PROSITE" id="PS50075">
    <property type="entry name" value="CARRIER"/>
    <property type="match status" value="1"/>
</dbReference>
<dbReference type="InterPro" id="IPR036661">
    <property type="entry name" value="Luciferase-like_sf"/>
</dbReference>
<dbReference type="GO" id="GO:0005737">
    <property type="term" value="C:cytoplasm"/>
    <property type="evidence" value="ECO:0007669"/>
    <property type="project" value="TreeGrafter"/>
</dbReference>
<dbReference type="InterPro" id="IPR024011">
    <property type="entry name" value="Biosynth_lucif-like_mOase_dom"/>
</dbReference>
<dbReference type="Pfam" id="PF00550">
    <property type="entry name" value="PP-binding"/>
    <property type="match status" value="1"/>
</dbReference>
<dbReference type="InterPro" id="IPR006342">
    <property type="entry name" value="FkbM_mtfrase"/>
</dbReference>
<dbReference type="Pfam" id="PF00501">
    <property type="entry name" value="AMP-binding"/>
    <property type="match status" value="2"/>
</dbReference>
<feature type="region of interest" description="Disordered" evidence="1">
    <location>
        <begin position="1759"/>
        <end position="1787"/>
    </location>
</feature>
<dbReference type="PANTHER" id="PTHR45527">
    <property type="entry name" value="NONRIBOSOMAL PEPTIDE SYNTHETASE"/>
    <property type="match status" value="1"/>
</dbReference>
<dbReference type="NCBIfam" id="TIGR04020">
    <property type="entry name" value="seco_metab_LLM"/>
    <property type="match status" value="1"/>
</dbReference>
<dbReference type="Gene3D" id="3.30.300.30">
    <property type="match status" value="1"/>
</dbReference>
<dbReference type="InterPro" id="IPR009081">
    <property type="entry name" value="PP-bd_ACP"/>
</dbReference>
<dbReference type="GO" id="GO:0043041">
    <property type="term" value="P:amino acid activation for nonribosomal peptide biosynthetic process"/>
    <property type="evidence" value="ECO:0007669"/>
    <property type="project" value="TreeGrafter"/>
</dbReference>
<dbReference type="EMBL" id="AUXW01000185">
    <property type="protein sequence ID" value="KKE81561.1"/>
    <property type="molecule type" value="Genomic_DNA"/>
</dbReference>
<evidence type="ECO:0000256" key="1">
    <source>
        <dbReference type="SAM" id="MobiDB-lite"/>
    </source>
</evidence>
<dbReference type="Gene3D" id="1.10.1200.10">
    <property type="entry name" value="ACP-like"/>
    <property type="match status" value="1"/>
</dbReference>
<dbReference type="Pfam" id="PF05050">
    <property type="entry name" value="Methyltransf_21"/>
    <property type="match status" value="1"/>
</dbReference>
<dbReference type="SUPFAM" id="SSF47336">
    <property type="entry name" value="ACP-like"/>
    <property type="match status" value="1"/>
</dbReference>
<feature type="domain" description="Carrier" evidence="2">
    <location>
        <begin position="1680"/>
        <end position="1755"/>
    </location>
</feature>
<dbReference type="RefSeq" id="WP_046357962.1">
    <property type="nucleotide sequence ID" value="NZ_AUXW01000185.1"/>
</dbReference>
<dbReference type="PROSITE" id="PS00455">
    <property type="entry name" value="AMP_BINDING"/>
    <property type="match status" value="1"/>
</dbReference>
<dbReference type="PATRIC" id="fig|1129367.4.peg.4612"/>
<organism evidence="3 4">
    <name type="scientific">Pseudoalteromonas luteoviolacea S4054</name>
    <dbReference type="NCBI Taxonomy" id="1129367"/>
    <lineage>
        <taxon>Bacteria</taxon>
        <taxon>Pseudomonadati</taxon>
        <taxon>Pseudomonadota</taxon>
        <taxon>Gammaproteobacteria</taxon>
        <taxon>Alteromonadales</taxon>
        <taxon>Pseudoalteromonadaceae</taxon>
        <taxon>Pseudoalteromonas</taxon>
    </lineage>
</organism>
<dbReference type="InterPro" id="IPR001242">
    <property type="entry name" value="Condensation_dom"/>
</dbReference>
<sequence length="1787" mass="201228">MNTLESLLHHLNVNDVKLNVENNKIKFKDPNSIVKGEVLEKLKEHKQSIIDLLQRTQSDSTGSIAGKYQMGKPIPVSQYQRSLLFSEQLTKEGEGNNLALSFRFNYQIDSKALNKALHRLFEQNDALRLGYAHHDNDWQATLNSVEAMTCDVRQASIAQIEAEFGSVENYSVEYIKEKFKFDGTALTRAQILQLGDEDVLLNIAIHHAVCDGISLAHLSSQLETYLTEQAPNSDKPKASYLDYLVWQEEQTHNGGLSYWKDKLSGIPDTLDLPFDNMRPNQMTFAGESYQHTLPEAQNRQLAQVSKQMGVSQFNVILAAFNSFLSRYTAQKDIVVGVPFANREFSDAEQMIGLFINTLPIRTQLTGQHTFKQLVSEVSETLTEASVNQQTPLVEIIEAVNPVRSASYSPLFQVLVNYLDVPPSQEKSAFQNSAFDLGEDNEQLAKYDLSLNIVSSDDKHDLIFEYNRLLFTRETVSRMANHFITMLASMLTQPDLLLSEHSVLTEDEEQLIGEINTTKKCLPTLQSPYQYVADLAAQASDKAAIVYQDEVLSFGQFNRKIESIARELISSGVKKGDRVGLYFIRTIDMVCAMYACFRLGAAYVPLDPSYPRQRISYICKDTQPNCILSLAVLESKVSELDISCPIVFVDKPKAPSDLPLPMISVDSDDTAYIIHTSGTTGHPKGVEVSHGNLQNLLVSLDETFEDGAEQTWLAQTSISFDISVVELIWTLSRGKKVVLQQSRPADLIKFENNKTTKPLDFSIMFFSADSREQEKYDLMLRSTTYADQNGFKSVWLPERHFGEFGGAFASPSVTCAALSTITKQIRLHAGSVVLPLHDPIRVAEEWSMIDHLSDGRVGLALASGWHPNDFVFQGADYENRHQMLREKQAQLQDLWQGKTITRKNGLGQEQQVAIRPTPKQATLPTWITAAGNPETFRYAGQIGANILTHMLGQTMNQLKDNIAVYHAELEKHGHTVNDKEVTLMIHTYLDETKDNALAKTADPFKGYIGSSVNLIAPLAQEMGMDMEVQKSQIIDIAFERLSQTSALFGTAESCQEMLTQVHNLGVTEVASLIDFGVNTEEVLSGLERLTSARKKHQTTWALENSLASSDYMSELELIHKHNVSHVQMTPSQMKIMLKQYEQHSYDLKVTNWLMGGEPLPKALIEQLTSISNGRCHNMYGPTETTVWSAWQDVTDGRVVIGKPINNTQFLLLDENKKPVPTGVSGHLHIGGHGVSKGYWNKPELTAESFTNMDFAQLGAGTFYSTGDLMRMTADGFFEYIGRIDDQIKINGYRIEQKEIEQSIAALSGIKDCKIVVKNKGDDVYLAAYIVKSDLVVGDYTHLPEEEEAKAYTFMDGSLIFHQSDHQLGGLYKEIFEDEIYFRHDIEIEAGDIVLDVGANVGSFSMAAQQRQPQAQFFAFEPIPQTFSALKKNFEHRNIHGRIFNCGISDKPEMATFTYYQNMSGLSGRFANIESEKAAARSVIDDGSTLLQGDSKNDVEKYLQEVYQSQDVECRLDTISNVIDSQNLKQVDLLKIDIEKSECLALKGINDAHWPRIKQVAMEVDGDEHLAFVTKTLEKHGFEVFVDDFIRANTDKEDEFNVYMLYAHNRRFQPDEMVNEVAVENYTGSEIKQKLSEKLPEFMVPSEIFFLDKIPMLQNGKLDIVSLKKRVNEQTESKSNKVAVSENEKKVAHIWDTVLKRENSPVDVSFFELGGTSFDIVNLQQAMKSEFGAELTIIELFRHKTILEQVSLLKMNSKKKVTKSVKQEKTQTRRKSMPKRRKNKQSLIA</sequence>
<dbReference type="PANTHER" id="PTHR45527:SF1">
    <property type="entry name" value="FATTY ACID SYNTHASE"/>
    <property type="match status" value="1"/>
</dbReference>
<dbReference type="Pfam" id="PF18563">
    <property type="entry name" value="TubC_N"/>
    <property type="match status" value="1"/>
</dbReference>
<dbReference type="Gene3D" id="3.40.50.150">
    <property type="entry name" value="Vaccinia Virus protein VP39"/>
    <property type="match status" value="1"/>
</dbReference>
<dbReference type="Gene3D" id="3.20.20.30">
    <property type="entry name" value="Luciferase-like domain"/>
    <property type="match status" value="1"/>
</dbReference>
<dbReference type="Gene3D" id="1.10.10.1830">
    <property type="entry name" value="Non-ribosomal peptide synthase, adenylation domain"/>
    <property type="match status" value="1"/>
</dbReference>
<dbReference type="InterPro" id="IPR042099">
    <property type="entry name" value="ANL_N_sf"/>
</dbReference>
<dbReference type="GO" id="GO:0031177">
    <property type="term" value="F:phosphopantetheine binding"/>
    <property type="evidence" value="ECO:0007669"/>
    <property type="project" value="TreeGrafter"/>
</dbReference>
<dbReference type="Proteomes" id="UP000033434">
    <property type="component" value="Unassembled WGS sequence"/>
</dbReference>
<dbReference type="CDD" id="cd19531">
    <property type="entry name" value="LCL_NRPS-like"/>
    <property type="match status" value="1"/>
</dbReference>
<dbReference type="InterPro" id="IPR011251">
    <property type="entry name" value="Luciferase-like_dom"/>
</dbReference>
<dbReference type="GO" id="GO:0016705">
    <property type="term" value="F:oxidoreductase activity, acting on paired donors, with incorporation or reduction of molecular oxygen"/>
    <property type="evidence" value="ECO:0007669"/>
    <property type="project" value="InterPro"/>
</dbReference>
<dbReference type="Pfam" id="PF00296">
    <property type="entry name" value="Bac_luciferase"/>
    <property type="match status" value="1"/>
</dbReference>
<protein>
    <recommendedName>
        <fullName evidence="2">Carrier domain-containing protein</fullName>
    </recommendedName>
</protein>
<dbReference type="InterPro" id="IPR029063">
    <property type="entry name" value="SAM-dependent_MTases_sf"/>
</dbReference>